<dbReference type="InterPro" id="IPR000073">
    <property type="entry name" value="AB_hydrolase_1"/>
</dbReference>
<dbReference type="RefSeq" id="WP_124152155.1">
    <property type="nucleotide sequence ID" value="NZ_RQIS01000011.1"/>
</dbReference>
<dbReference type="GO" id="GO:0016020">
    <property type="term" value="C:membrane"/>
    <property type="evidence" value="ECO:0007669"/>
    <property type="project" value="TreeGrafter"/>
</dbReference>
<dbReference type="PANTHER" id="PTHR43798:SF33">
    <property type="entry name" value="HYDROLASE, PUTATIVE (AFU_ORTHOLOGUE AFUA_2G14860)-RELATED"/>
    <property type="match status" value="1"/>
</dbReference>
<accession>A0A3N6N344</accession>
<keyword evidence="3" id="KW-1185">Reference proteome</keyword>
<organism evidence="2 3">
    <name type="scientific">Paraburkholderia dinghuensis</name>
    <dbReference type="NCBI Taxonomy" id="2305225"/>
    <lineage>
        <taxon>Bacteria</taxon>
        <taxon>Pseudomonadati</taxon>
        <taxon>Pseudomonadota</taxon>
        <taxon>Betaproteobacteria</taxon>
        <taxon>Burkholderiales</taxon>
        <taxon>Burkholderiaceae</taxon>
        <taxon>Paraburkholderia</taxon>
    </lineage>
</organism>
<evidence type="ECO:0000313" key="3">
    <source>
        <dbReference type="Proteomes" id="UP000272778"/>
    </source>
</evidence>
<dbReference type="PANTHER" id="PTHR43798">
    <property type="entry name" value="MONOACYLGLYCEROL LIPASE"/>
    <property type="match status" value="1"/>
</dbReference>
<protein>
    <submittedName>
        <fullName evidence="2">Alpha/beta hydrolase</fullName>
    </submittedName>
</protein>
<evidence type="ECO:0000259" key="1">
    <source>
        <dbReference type="Pfam" id="PF12697"/>
    </source>
</evidence>
<feature type="domain" description="AB hydrolase-1" evidence="1">
    <location>
        <begin position="74"/>
        <end position="305"/>
    </location>
</feature>
<gene>
    <name evidence="2" type="ORF">D1Y85_16590</name>
</gene>
<evidence type="ECO:0000313" key="2">
    <source>
        <dbReference type="EMBL" id="RQH05021.1"/>
    </source>
</evidence>
<dbReference type="SUPFAM" id="SSF53474">
    <property type="entry name" value="alpha/beta-Hydrolases"/>
    <property type="match status" value="1"/>
</dbReference>
<reference evidence="2 3" key="1">
    <citation type="submission" date="2018-11" db="EMBL/GenBank/DDBJ databases">
        <title>Paraburkholderia sp. DHOA04, isolated from soil.</title>
        <authorList>
            <person name="Gao Z.-H."/>
            <person name="Qiu L.-H."/>
            <person name="Fu J.-C."/>
        </authorList>
    </citation>
    <scope>NUCLEOTIDE SEQUENCE [LARGE SCALE GENOMIC DNA]</scope>
    <source>
        <strain evidence="2 3">DHOA04</strain>
    </source>
</reference>
<dbReference type="AlphaFoldDB" id="A0A3N6N344"/>
<dbReference type="EMBL" id="RQIS01000011">
    <property type="protein sequence ID" value="RQH05021.1"/>
    <property type="molecule type" value="Genomic_DNA"/>
</dbReference>
<dbReference type="InterPro" id="IPR050266">
    <property type="entry name" value="AB_hydrolase_sf"/>
</dbReference>
<dbReference type="GO" id="GO:0016787">
    <property type="term" value="F:hydrolase activity"/>
    <property type="evidence" value="ECO:0007669"/>
    <property type="project" value="UniProtKB-KW"/>
</dbReference>
<dbReference type="InterPro" id="IPR029058">
    <property type="entry name" value="AB_hydrolase_fold"/>
</dbReference>
<sequence length="314" mass="34447">MDEADELSSIRKSMVSSAPNVSDELLKILRAADAPAWYLDAVQQPTTERQVLMPSGEHLHCVFWNESEIEKPLLLLVHGYRAHTHAWDPIAPFLTGQFRVMAVDLMGMGMSGRRADYGDRSRFADDLASLIGQVSDGPVTVVGHSFGGACSIELAAQHRGLVKRLIVVDTLILFPGLDEERVAEKVGSVQPYPDYASIVGRYRLLPGQPCPPWALAYIAHHSVREVEGGWSWKFDTALPAARLEFGTQAALRRLDVPTDYIGGARSVICDAERLVHIEAAIGQGRRAVVIPEAHHHIMLDQPLSLVSALRALLA</sequence>
<dbReference type="Pfam" id="PF12697">
    <property type="entry name" value="Abhydrolase_6"/>
    <property type="match status" value="1"/>
</dbReference>
<dbReference type="Proteomes" id="UP000272778">
    <property type="component" value="Unassembled WGS sequence"/>
</dbReference>
<dbReference type="PRINTS" id="PR00111">
    <property type="entry name" value="ABHYDROLASE"/>
</dbReference>
<keyword evidence="2" id="KW-0378">Hydrolase</keyword>
<comment type="caution">
    <text evidence="2">The sequence shown here is derived from an EMBL/GenBank/DDBJ whole genome shotgun (WGS) entry which is preliminary data.</text>
</comment>
<dbReference type="OrthoDB" id="9802676at2"/>
<name>A0A3N6N344_9BURK</name>
<proteinExistence type="predicted"/>
<dbReference type="Gene3D" id="3.40.50.1820">
    <property type="entry name" value="alpha/beta hydrolase"/>
    <property type="match status" value="1"/>
</dbReference>